<feature type="domain" description="DUF6443" evidence="2">
    <location>
        <begin position="252"/>
        <end position="372"/>
    </location>
</feature>
<keyword evidence="4" id="KW-1185">Reference proteome</keyword>
<dbReference type="RefSeq" id="WP_091410263.1">
    <property type="nucleotide sequence ID" value="NZ_FOAB01000005.1"/>
</dbReference>
<name>A0A1H7SJD9_AQUAM</name>
<gene>
    <name evidence="3" type="ORF">SAMN04487910_3191</name>
</gene>
<dbReference type="Pfam" id="PF20041">
    <property type="entry name" value="DUF6443"/>
    <property type="match status" value="1"/>
</dbReference>
<evidence type="ECO:0000313" key="3">
    <source>
        <dbReference type="EMBL" id="SEL72750.1"/>
    </source>
</evidence>
<accession>A0A1H7SJD9</accession>
<reference evidence="3 4" key="1">
    <citation type="submission" date="2016-10" db="EMBL/GenBank/DDBJ databases">
        <authorList>
            <person name="de Groot N.N."/>
        </authorList>
    </citation>
    <scope>NUCLEOTIDE SEQUENCE [LARGE SCALE GENOMIC DNA]</scope>
    <source>
        <strain evidence="3 4">DSM 25232</strain>
    </source>
</reference>
<evidence type="ECO:0000259" key="2">
    <source>
        <dbReference type="Pfam" id="PF20041"/>
    </source>
</evidence>
<protein>
    <submittedName>
        <fullName evidence="3">RHS repeat-associated core domain-containing protein</fullName>
    </submittedName>
</protein>
<organism evidence="3 4">
    <name type="scientific">Aquimarina amphilecti</name>
    <dbReference type="NCBI Taxonomy" id="1038014"/>
    <lineage>
        <taxon>Bacteria</taxon>
        <taxon>Pseudomonadati</taxon>
        <taxon>Bacteroidota</taxon>
        <taxon>Flavobacteriia</taxon>
        <taxon>Flavobacteriales</taxon>
        <taxon>Flavobacteriaceae</taxon>
        <taxon>Aquimarina</taxon>
    </lineage>
</organism>
<dbReference type="OrthoDB" id="2972467at2"/>
<evidence type="ECO:0000256" key="1">
    <source>
        <dbReference type="SAM" id="SignalP"/>
    </source>
</evidence>
<dbReference type="NCBIfam" id="TIGR03696">
    <property type="entry name" value="Rhs_assc_core"/>
    <property type="match status" value="1"/>
</dbReference>
<dbReference type="EMBL" id="FOAB01000005">
    <property type="protein sequence ID" value="SEL72750.1"/>
    <property type="molecule type" value="Genomic_DNA"/>
</dbReference>
<proteinExistence type="predicted"/>
<sequence>MKTLQKIVVVVAVLVTTIVSAQTQTENYVKTTTYQTEVQEGQQSQVLESDKIVTVGYSDGLGRTKQSVAVRGGGQKQDTNILDWKDDWTVGIGPTPLFNRCGKVTENERIFGNNPFGEQSLLWKCVNDADRDADGGWNTDYFAIDKNVGYRYIVWVKRTGSQDGTTYHGTQNVNNLNGTANNNPYFWYGDLPNLDTWYLLVGIVHPYTYTGGNSGISGVYDINGNKVKNANDFKWRSNTTTSRFRSYLYYSTDVNTSQYFWNPVITKINGNGEAISQLIEQSKPKDIVAHYEYDEFGKQTKSYLPYASDQTENGAIHTDALSALKSFYNTSKYENTLNPYSETITEASPANRVYEQAAPGGPWGYDKENIQYKNPVYTSYPTNVTFNKRWAAKGIFYVPGQGTPPDETIITNPLLSNSYLWLYFDAGKLKLKIKTSTADGLKKLATGKLRKLDVVPAIEYLDMGYIKDAAGNNTDYKIAIEDNYVVVTAINQNPRLINAGINTSSDHNLNQLQVLTGYDEIYSTNTTTKAAYGLNTNAEVHRFDVVMLNGNSQTPSLVSNGTYAAGQLTKNITKNENWTVNDGNDKTAETFTDKNGNVVLSRGYNNSVAHDTYNVYDDFGNLTYVIPPKVTVSNGVSSTELSELCYQYKYDDQNRLIEKKIPGKGWEYIVYNKLNQPVMTQDANQRAKSPKEWLFTKYDEFGRVAFTGELKNNASRVSLQNSANSNAYTQSVSKTTSPLSLAGTPVYYTNDAIPHVFTQILTIHYYDDYTFDRDGMDKPTSVLGVATTNATKGLSTGSKVRVLGTNSWITSVIAYDQRGRNIWGGSRNRYLNTIDKSETQLDFVGKPLMVKTTHNKDSNLAIVTTDTFTYDHMGRLLTQKQIINNQPEELLAKLEYDDLGQLVQKKVGNAEQAPLQTIDYTYNVRGWMTKINDPSALGHDLFGYKVNYNKPTHGATSLYNGNISEVEWKSASDNALRWYKYTYDDMDRITSALDNTNRYNLNFVDYDKNGNITALRRQGNKNTQATSFGTMDNLTYSYDVGNKLNKVTDTGFAGFGFKDGTNTNNDYTYDANGNMKLDHNKGISSITYNYLDLPNKVTISNNQGTGNITYVYDATGMKQKKIVSGGNSLTTAYAGNYIYENEQLKFFNHSEGYIEPESDGTFTYIYQYKDHLGNNRLNYADKDKDGQIDVLRNNTDIDGDGDYAREILQENNYYPFGLQHKGYNNQIIGQEHKYKYNGTELTEELGLNWYEMPLRSYDPAIARWNRIDPVVHFSLSTYNAFDNNPVFYSDPSGGNSQYYHMDDQIFSEGRHMGVQERRAMGGSGYGGSTAYDFAATFNGSFGSLSASDNNNRSGAGSLNISIDWDFVPIDGSISLAFGNGGYNLSFGYYKGLMVGDPMIYGIEHGNGPMTFASGLSEDSAWRDVPFAGSGITSYDWFAKGDIGRGSFYAAMAISDATGIKSLVTGVGKYLLKQSLKQTAKSFADNAVNLSRSAASNSSKVAGSEGLLHISSDLYALKPINGFTDVLVHGNASSLKTSISEITNSLAKQGLSNTPIRLCACNAGALSNGIAQRLSNATGQLVIAPTGYLHTFNSGKYSIQSFSKPLLNWRPSTGRWRGFIPK</sequence>
<keyword evidence="1" id="KW-0732">Signal</keyword>
<dbReference type="Proteomes" id="UP000198521">
    <property type="component" value="Unassembled WGS sequence"/>
</dbReference>
<dbReference type="InterPro" id="IPR022385">
    <property type="entry name" value="Rhs_assc_core"/>
</dbReference>
<dbReference type="STRING" id="1038014.SAMN04487910_3191"/>
<dbReference type="InterPro" id="IPR045619">
    <property type="entry name" value="DUF6443"/>
</dbReference>
<dbReference type="Gene3D" id="2.180.10.10">
    <property type="entry name" value="RHS repeat-associated core"/>
    <property type="match status" value="1"/>
</dbReference>
<feature type="signal peptide" evidence="1">
    <location>
        <begin position="1"/>
        <end position="21"/>
    </location>
</feature>
<evidence type="ECO:0000313" key="4">
    <source>
        <dbReference type="Proteomes" id="UP000198521"/>
    </source>
</evidence>
<feature type="chain" id="PRO_5011474232" evidence="1">
    <location>
        <begin position="22"/>
        <end position="1621"/>
    </location>
</feature>